<dbReference type="Proteomes" id="UP000777784">
    <property type="component" value="Unassembled WGS sequence"/>
</dbReference>
<name>A0A948RSN1_UNCEI</name>
<dbReference type="Pfam" id="PF00899">
    <property type="entry name" value="ThiF"/>
    <property type="match status" value="1"/>
</dbReference>
<dbReference type="GO" id="GO:0004792">
    <property type="term" value="F:thiosulfate-cyanide sulfurtransferase activity"/>
    <property type="evidence" value="ECO:0007669"/>
    <property type="project" value="TreeGrafter"/>
</dbReference>
<keyword evidence="2" id="KW-0547">Nucleotide-binding</keyword>
<dbReference type="EMBL" id="JAHJDP010000023">
    <property type="protein sequence ID" value="MBU2690150.1"/>
    <property type="molecule type" value="Genomic_DNA"/>
</dbReference>
<dbReference type="AlphaFoldDB" id="A0A948RSN1"/>
<dbReference type="GO" id="GO:0016779">
    <property type="term" value="F:nucleotidyltransferase activity"/>
    <property type="evidence" value="ECO:0007669"/>
    <property type="project" value="UniProtKB-KW"/>
</dbReference>
<keyword evidence="5" id="KW-0548">Nucleotidyltransferase</keyword>
<dbReference type="SUPFAM" id="SSF69572">
    <property type="entry name" value="Activating enzymes of the ubiquitin-like proteins"/>
    <property type="match status" value="1"/>
</dbReference>
<dbReference type="SMART" id="SM00450">
    <property type="entry name" value="RHOD"/>
    <property type="match status" value="1"/>
</dbReference>
<sequence length="425" mass="46917">MTAKWPSWAVARDISNVQLTHAEVARYSRHLILPEMTITGQKRLKAGSVLCVGTGGLGSPLALYLAATGVGRIGLVDLDVVDASNLQRQILHGTRDIDRPKLESAKETLQDINPHVQIDCHETFLNSENALEIIKEYDVIADGTDNFPARYLINDACVLLKKPDVYGGIFRFEGQVSVFFGAEGPCYRCLYPEPPPPGLAPSCMEAGVMGILPGVIGLIQATEVVKLLTGLGEPLIGRLLLYDALPMTFREIRLSKNKKCGLCGDEPTQKELIDYEQFCGITQIQNDQETLKEVRRMAAVMLRRLPVGTISGEGPVIDPASLNVKSVELKRRLDAGDPVVVLDVREPQEAMICSIPQSRLMSLEEISLRYKELDPKQETYVYCKGGVRSWGVALFLAQMGFDKVYNLEKGIVGWAEEVDPTMPKY</sequence>
<dbReference type="InterPro" id="IPR045886">
    <property type="entry name" value="ThiF/MoeB/HesA"/>
</dbReference>
<comment type="caution">
    <text evidence="5">The sequence shown here is derived from an EMBL/GenBank/DDBJ whole genome shotgun (WGS) entry which is preliminary data.</text>
</comment>
<dbReference type="GO" id="GO:0008146">
    <property type="term" value="F:sulfotransferase activity"/>
    <property type="evidence" value="ECO:0007669"/>
    <property type="project" value="TreeGrafter"/>
</dbReference>
<dbReference type="PANTHER" id="PTHR10953">
    <property type="entry name" value="UBIQUITIN-ACTIVATING ENZYME E1"/>
    <property type="match status" value="1"/>
</dbReference>
<evidence type="ECO:0000259" key="4">
    <source>
        <dbReference type="PROSITE" id="PS50206"/>
    </source>
</evidence>
<dbReference type="InterPro" id="IPR001763">
    <property type="entry name" value="Rhodanese-like_dom"/>
</dbReference>
<dbReference type="FunFam" id="3.40.50.720:FF:000033">
    <property type="entry name" value="Adenylyltransferase and sulfurtransferase MOCS3"/>
    <property type="match status" value="1"/>
</dbReference>
<dbReference type="NCBIfam" id="NF004281">
    <property type="entry name" value="PRK05690.1"/>
    <property type="match status" value="1"/>
</dbReference>
<dbReference type="PROSITE" id="PS50206">
    <property type="entry name" value="RHODANESE_3"/>
    <property type="match status" value="1"/>
</dbReference>
<evidence type="ECO:0000313" key="5">
    <source>
        <dbReference type="EMBL" id="MBU2690150.1"/>
    </source>
</evidence>
<evidence type="ECO:0000256" key="1">
    <source>
        <dbReference type="ARBA" id="ARBA00022679"/>
    </source>
</evidence>
<dbReference type="InterPro" id="IPR035985">
    <property type="entry name" value="Ubiquitin-activating_enz"/>
</dbReference>
<dbReference type="GO" id="GO:0008641">
    <property type="term" value="F:ubiquitin-like modifier activating enzyme activity"/>
    <property type="evidence" value="ECO:0007669"/>
    <property type="project" value="InterPro"/>
</dbReference>
<dbReference type="CDD" id="cd00757">
    <property type="entry name" value="ThiF_MoeB_HesA_family"/>
    <property type="match status" value="1"/>
</dbReference>
<evidence type="ECO:0000313" key="6">
    <source>
        <dbReference type="Proteomes" id="UP000777784"/>
    </source>
</evidence>
<evidence type="ECO:0000256" key="3">
    <source>
        <dbReference type="ARBA" id="ARBA00022840"/>
    </source>
</evidence>
<proteinExistence type="predicted"/>
<dbReference type="GO" id="GO:0005829">
    <property type="term" value="C:cytosol"/>
    <property type="evidence" value="ECO:0007669"/>
    <property type="project" value="TreeGrafter"/>
</dbReference>
<dbReference type="PANTHER" id="PTHR10953:SF102">
    <property type="entry name" value="ADENYLYLTRANSFERASE AND SULFURTRANSFERASE MOCS3"/>
    <property type="match status" value="1"/>
</dbReference>
<protein>
    <submittedName>
        <fullName evidence="5">Molybdopterin-synthase adenylyltransferase MoeB</fullName>
    </submittedName>
</protein>
<keyword evidence="1" id="KW-0808">Transferase</keyword>
<accession>A0A948RSN1</accession>
<dbReference type="InterPro" id="IPR036873">
    <property type="entry name" value="Rhodanese-like_dom_sf"/>
</dbReference>
<reference evidence="5" key="1">
    <citation type="submission" date="2021-05" db="EMBL/GenBank/DDBJ databases">
        <title>Energy efficiency and biological interactions define the core microbiome of deep oligotrophic groundwater.</title>
        <authorList>
            <person name="Mehrshad M."/>
            <person name="Lopez-Fernandez M."/>
            <person name="Bell E."/>
            <person name="Bernier-Latmani R."/>
            <person name="Bertilsson S."/>
            <person name="Dopson M."/>
        </authorList>
    </citation>
    <scope>NUCLEOTIDE SEQUENCE</scope>
    <source>
        <strain evidence="5">Modern_marine.mb.64</strain>
    </source>
</reference>
<dbReference type="InterPro" id="IPR000594">
    <property type="entry name" value="ThiF_NAD_FAD-bd"/>
</dbReference>
<organism evidence="5 6">
    <name type="scientific">Eiseniibacteriota bacterium</name>
    <dbReference type="NCBI Taxonomy" id="2212470"/>
    <lineage>
        <taxon>Bacteria</taxon>
        <taxon>Candidatus Eiseniibacteriota</taxon>
    </lineage>
</organism>
<dbReference type="Pfam" id="PF00581">
    <property type="entry name" value="Rhodanese"/>
    <property type="match status" value="1"/>
</dbReference>
<gene>
    <name evidence="5" type="primary">moeB</name>
    <name evidence="5" type="ORF">KJ970_04420</name>
</gene>
<evidence type="ECO:0000256" key="2">
    <source>
        <dbReference type="ARBA" id="ARBA00022741"/>
    </source>
</evidence>
<dbReference type="GO" id="GO:0005524">
    <property type="term" value="F:ATP binding"/>
    <property type="evidence" value="ECO:0007669"/>
    <property type="project" value="UniProtKB-KW"/>
</dbReference>
<feature type="domain" description="Rhodanese" evidence="4">
    <location>
        <begin position="335"/>
        <end position="423"/>
    </location>
</feature>
<keyword evidence="3" id="KW-0067">ATP-binding</keyword>
<dbReference type="Gene3D" id="3.40.50.720">
    <property type="entry name" value="NAD(P)-binding Rossmann-like Domain"/>
    <property type="match status" value="1"/>
</dbReference>
<dbReference type="Gene3D" id="3.40.250.10">
    <property type="entry name" value="Rhodanese-like domain"/>
    <property type="match status" value="1"/>
</dbReference>